<dbReference type="AlphaFoldDB" id="A0A6J4SC41"/>
<accession>A0A6J4SC41</accession>
<evidence type="ECO:0000313" key="1">
    <source>
        <dbReference type="EMBL" id="CAA9494395.1"/>
    </source>
</evidence>
<dbReference type="Pfam" id="PF10098">
    <property type="entry name" value="DUF2336"/>
    <property type="match status" value="1"/>
</dbReference>
<dbReference type="InterPro" id="IPR019285">
    <property type="entry name" value="DUF2336"/>
</dbReference>
<organism evidence="1">
    <name type="scientific">uncultured Sphingomonadaceae bacterium</name>
    <dbReference type="NCBI Taxonomy" id="169976"/>
    <lineage>
        <taxon>Bacteria</taxon>
        <taxon>Pseudomonadati</taxon>
        <taxon>Pseudomonadota</taxon>
        <taxon>Alphaproteobacteria</taxon>
        <taxon>Sphingomonadales</taxon>
        <taxon>Sphingomonadaceae</taxon>
        <taxon>environmental samples</taxon>
    </lineage>
</organism>
<gene>
    <name evidence="1" type="ORF">AVDCRST_MAG39-910</name>
</gene>
<dbReference type="EMBL" id="CADCVW010000040">
    <property type="protein sequence ID" value="CAA9494395.1"/>
    <property type="molecule type" value="Genomic_DNA"/>
</dbReference>
<sequence length="360" mass="37884">MISGRRWTDLARRPGPDVLGMTPAAVGDDLFRADARRLAERERSRLAAFLANLVRAVERPMRARLLAAIDQAAFSALAPALAAADVDLALPAIEAAALLDHPDLLAVPWRRVAEARLREVARREHPEGGGTVEAALVAPDPAVAACALAYLAAEARGVRRFDADGDAIPELSADAQHRLAWVTAAALGFYMTQHHAVPAPRADALVDDAVRFVLAGYDEGETLEAHASRLARALGDAGLIDPALLGGVAREGRLTLLAAALARASGLDLAVAAEALLGDDAERCLALLRLGDVSAVDMSLLLLRLRALGGGAAPGDAGWVEQRGARYAELSREAAEDALRRAQLDPIARVALTRLEGTRA</sequence>
<evidence type="ECO:0008006" key="2">
    <source>
        <dbReference type="Google" id="ProtNLM"/>
    </source>
</evidence>
<name>A0A6J4SC41_9SPHN</name>
<protein>
    <recommendedName>
        <fullName evidence="2">DUF2336 domain-containing protein</fullName>
    </recommendedName>
</protein>
<proteinExistence type="predicted"/>
<reference evidence="1" key="1">
    <citation type="submission" date="2020-02" db="EMBL/GenBank/DDBJ databases">
        <authorList>
            <person name="Meier V. D."/>
        </authorList>
    </citation>
    <scope>NUCLEOTIDE SEQUENCE</scope>
    <source>
        <strain evidence="1">AVDCRST_MAG39</strain>
    </source>
</reference>